<dbReference type="PANTHER" id="PTHR10000">
    <property type="entry name" value="PHOSPHOSERINE PHOSPHATASE"/>
    <property type="match status" value="1"/>
</dbReference>
<comment type="function">
    <text evidence="2">This enzyme scavenges exogenous and endogenous cytidine and 2'-deoxycytidine for UMP synthesis.</text>
</comment>
<dbReference type="NCBIfam" id="TIGR01484">
    <property type="entry name" value="HAD-SF-IIB"/>
    <property type="match status" value="1"/>
</dbReference>
<evidence type="ECO:0000256" key="8">
    <source>
        <dbReference type="ARBA" id="ARBA00022833"/>
    </source>
</evidence>
<dbReference type="CDD" id="cd07516">
    <property type="entry name" value="HAD_Pase"/>
    <property type="match status" value="1"/>
</dbReference>
<feature type="binding site" evidence="13">
    <location>
        <begin position="336"/>
        <end position="342"/>
    </location>
    <ligand>
        <name>substrate</name>
    </ligand>
</feature>
<feature type="domain" description="CMP/dCMP-type deaminase" evidence="15">
    <location>
        <begin position="295"/>
        <end position="427"/>
    </location>
</feature>
<dbReference type="InterPro" id="IPR002125">
    <property type="entry name" value="CMP_dCMP_dom"/>
</dbReference>
<dbReference type="NCBIfam" id="TIGR00099">
    <property type="entry name" value="Cof-subfamily"/>
    <property type="match status" value="1"/>
</dbReference>
<dbReference type="Gene3D" id="3.30.1240.10">
    <property type="match status" value="1"/>
</dbReference>
<dbReference type="InterPro" id="IPR023214">
    <property type="entry name" value="HAD_sf"/>
</dbReference>
<dbReference type="RefSeq" id="WP_102189196.1">
    <property type="nucleotide sequence ID" value="NZ_PNGT01000001.1"/>
</dbReference>
<comment type="caution">
    <text evidence="16">The sequence shown here is derived from an EMBL/GenBank/DDBJ whole genome shotgun (WGS) entry which is preliminary data.</text>
</comment>
<dbReference type="GO" id="GO:0005829">
    <property type="term" value="C:cytosol"/>
    <property type="evidence" value="ECO:0007669"/>
    <property type="project" value="TreeGrafter"/>
</dbReference>
<evidence type="ECO:0000256" key="14">
    <source>
        <dbReference type="PIRSR" id="PIRSR606262-3"/>
    </source>
</evidence>
<dbReference type="InterPro" id="IPR016193">
    <property type="entry name" value="Cytidine_deaminase-like"/>
</dbReference>
<dbReference type="GO" id="GO:0072527">
    <property type="term" value="P:pyrimidine-containing compound metabolic process"/>
    <property type="evidence" value="ECO:0007669"/>
    <property type="project" value="UniProtKB-ARBA"/>
</dbReference>
<evidence type="ECO:0000256" key="3">
    <source>
        <dbReference type="ARBA" id="ARBA00006576"/>
    </source>
</evidence>
<dbReference type="GO" id="GO:0008270">
    <property type="term" value="F:zinc ion binding"/>
    <property type="evidence" value="ECO:0007669"/>
    <property type="project" value="InterPro"/>
</dbReference>
<dbReference type="GO" id="GO:0000287">
    <property type="term" value="F:magnesium ion binding"/>
    <property type="evidence" value="ECO:0007669"/>
    <property type="project" value="TreeGrafter"/>
</dbReference>
<proteinExistence type="inferred from homology"/>
<reference evidence="16 17" key="1">
    <citation type="submission" date="2017-09" db="EMBL/GenBank/DDBJ databases">
        <title>Bacterial strain isolated from the female urinary microbiota.</title>
        <authorList>
            <person name="Thomas-White K."/>
            <person name="Kumar N."/>
            <person name="Forster S."/>
            <person name="Putonti C."/>
            <person name="Lawley T."/>
            <person name="Wolfe A.J."/>
        </authorList>
    </citation>
    <scope>NUCLEOTIDE SEQUENCE [LARGE SCALE GENOMIC DNA]</scope>
    <source>
        <strain evidence="16 17">UMB0186</strain>
    </source>
</reference>
<evidence type="ECO:0000313" key="16">
    <source>
        <dbReference type="EMBL" id="PMC52975.1"/>
    </source>
</evidence>
<dbReference type="Pfam" id="PF08282">
    <property type="entry name" value="Hydrolase_3"/>
    <property type="match status" value="1"/>
</dbReference>
<evidence type="ECO:0000256" key="5">
    <source>
        <dbReference type="ARBA" id="ARBA00018266"/>
    </source>
</evidence>
<dbReference type="GO" id="GO:0055086">
    <property type="term" value="P:nucleobase-containing small molecule metabolic process"/>
    <property type="evidence" value="ECO:0007669"/>
    <property type="project" value="UniProtKB-ARBA"/>
</dbReference>
<evidence type="ECO:0000313" key="17">
    <source>
        <dbReference type="Proteomes" id="UP000235670"/>
    </source>
</evidence>
<comment type="catalytic activity">
    <reaction evidence="11">
        <text>cytidine + H2O + H(+) = uridine + NH4(+)</text>
        <dbReference type="Rhea" id="RHEA:16069"/>
        <dbReference type="ChEBI" id="CHEBI:15377"/>
        <dbReference type="ChEBI" id="CHEBI:15378"/>
        <dbReference type="ChEBI" id="CHEBI:16704"/>
        <dbReference type="ChEBI" id="CHEBI:17562"/>
        <dbReference type="ChEBI" id="CHEBI:28938"/>
        <dbReference type="EC" id="3.5.4.5"/>
    </reaction>
</comment>
<gene>
    <name evidence="16" type="ORF">CJ218_00045</name>
</gene>
<dbReference type="STRING" id="84135.GCA_001052115_00556"/>
<dbReference type="SUPFAM" id="SSF56784">
    <property type="entry name" value="HAD-like"/>
    <property type="match status" value="1"/>
</dbReference>
<sequence length="430" mass="48119">MIKLIASDMDGTLLNNEHKIPEKNVELIKYAQNNNIEFVVATGRAYYEALPALEENNIICDVISFNGGVVYNKNKEIISITPIQVKDLYYTIGIFKSLEISYQLYTKNTVYTHSIETDIQAYADLIRSIGSTPDLEYLRAESKKRLQNGHVTEVENIELYLNQEHNPSIKIIGISNDLDKLKKAKKLLSENENIAVTSSGANNLEVMDKNATKGHALKQVSEAYKISLKNTLAIGDNLNDEAMLKIVEYSVAMQNANPHLKEIAKYTTEKNNDEAGVADTIFELLGIHNNQKDEEINRLLINKAIEATKFSYVPYSEFKVGAALLTEDGEIYTGCNIENASYTPTNCAERTAIFKAVSEGITKFKKIAVVGGPKGNIETYCPPCGVCRQVIAEFSDENFELILGTSENNYEVYNFFKEVLPLSFTKNNLK</sequence>
<dbReference type="InterPro" id="IPR036412">
    <property type="entry name" value="HAD-like_sf"/>
</dbReference>
<evidence type="ECO:0000256" key="4">
    <source>
        <dbReference type="ARBA" id="ARBA00012783"/>
    </source>
</evidence>
<comment type="cofactor">
    <cofactor evidence="1 14">
        <name>Zn(2+)</name>
        <dbReference type="ChEBI" id="CHEBI:29105"/>
    </cofactor>
</comment>
<keyword evidence="7" id="KW-0378">Hydrolase</keyword>
<dbReference type="Gene3D" id="3.40.50.1000">
    <property type="entry name" value="HAD superfamily/HAD-like"/>
    <property type="match status" value="1"/>
</dbReference>
<dbReference type="InterPro" id="IPR000150">
    <property type="entry name" value="Cof"/>
</dbReference>
<evidence type="ECO:0000256" key="11">
    <source>
        <dbReference type="ARBA" id="ARBA00049558"/>
    </source>
</evidence>
<accession>A0A2N6SGA8</accession>
<dbReference type="OrthoDB" id="9795347at2"/>
<name>A0A2N6SGA8_9BACL</name>
<dbReference type="CDD" id="cd01283">
    <property type="entry name" value="cytidine_deaminase"/>
    <property type="match status" value="1"/>
</dbReference>
<dbReference type="Proteomes" id="UP000235670">
    <property type="component" value="Unassembled WGS sequence"/>
</dbReference>
<dbReference type="EMBL" id="PNGT01000001">
    <property type="protein sequence ID" value="PMC52975.1"/>
    <property type="molecule type" value="Genomic_DNA"/>
</dbReference>
<dbReference type="NCBIfam" id="TIGR01354">
    <property type="entry name" value="cyt_deam_tetra"/>
    <property type="match status" value="1"/>
</dbReference>
<evidence type="ECO:0000256" key="9">
    <source>
        <dbReference type="ARBA" id="ARBA00032005"/>
    </source>
</evidence>
<dbReference type="SFLD" id="SFLDS00003">
    <property type="entry name" value="Haloacid_Dehalogenase"/>
    <property type="match status" value="1"/>
</dbReference>
<dbReference type="PROSITE" id="PS01228">
    <property type="entry name" value="COF_1"/>
    <property type="match status" value="1"/>
</dbReference>
<dbReference type="InterPro" id="IPR006379">
    <property type="entry name" value="HAD-SF_hydro_IIB"/>
</dbReference>
<dbReference type="SUPFAM" id="SSF53927">
    <property type="entry name" value="Cytidine deaminase-like"/>
    <property type="match status" value="1"/>
</dbReference>
<evidence type="ECO:0000256" key="6">
    <source>
        <dbReference type="ARBA" id="ARBA00022723"/>
    </source>
</evidence>
<evidence type="ECO:0000256" key="2">
    <source>
        <dbReference type="ARBA" id="ARBA00003949"/>
    </source>
</evidence>
<feature type="binding site" evidence="14">
    <location>
        <position position="347"/>
    </location>
    <ligand>
        <name>Zn(2+)</name>
        <dbReference type="ChEBI" id="CHEBI:29105"/>
        <note>catalytic</note>
    </ligand>
</feature>
<evidence type="ECO:0000256" key="12">
    <source>
        <dbReference type="PIRSR" id="PIRSR606262-1"/>
    </source>
</evidence>
<dbReference type="SFLD" id="SFLDG01140">
    <property type="entry name" value="C2.B:_Phosphomannomutase_and_P"/>
    <property type="match status" value="1"/>
</dbReference>
<dbReference type="GO" id="GO:0004126">
    <property type="term" value="F:cytidine deaminase activity"/>
    <property type="evidence" value="ECO:0007669"/>
    <property type="project" value="UniProtKB-EC"/>
</dbReference>
<dbReference type="FunFam" id="3.40.140.10:FF:000008">
    <property type="entry name" value="Cytidine deaminase"/>
    <property type="match status" value="1"/>
</dbReference>
<dbReference type="NCBIfam" id="NF004064">
    <property type="entry name" value="PRK05578.1"/>
    <property type="match status" value="1"/>
</dbReference>
<comment type="similarity">
    <text evidence="3">Belongs to the cytidine and deoxycytidylate deaminase family.</text>
</comment>
<dbReference type="PANTHER" id="PTHR10000:SF55">
    <property type="entry name" value="5-AMINO-6-(5-PHOSPHO-D-RIBITYLAMINO)URACIL PHOSPHATASE YCSE"/>
    <property type="match status" value="1"/>
</dbReference>
<dbReference type="GO" id="GO:0016791">
    <property type="term" value="F:phosphatase activity"/>
    <property type="evidence" value="ECO:0007669"/>
    <property type="project" value="TreeGrafter"/>
</dbReference>
<protein>
    <recommendedName>
        <fullName evidence="5">Cytidine deaminase</fullName>
        <ecNumber evidence="4">3.5.4.5</ecNumber>
    </recommendedName>
    <alternativeName>
        <fullName evidence="9">Cytidine aminohydrolase</fullName>
    </alternativeName>
</protein>
<keyword evidence="8 14" id="KW-0862">Zinc</keyword>
<dbReference type="PROSITE" id="PS00903">
    <property type="entry name" value="CYT_DCMP_DEAMINASES_1"/>
    <property type="match status" value="1"/>
</dbReference>
<feature type="binding site" evidence="14">
    <location>
        <position position="387"/>
    </location>
    <ligand>
        <name>Zn(2+)</name>
        <dbReference type="ChEBI" id="CHEBI:29105"/>
        <note>catalytic</note>
    </ligand>
</feature>
<dbReference type="EC" id="3.5.4.5" evidence="4"/>
<evidence type="ECO:0000256" key="1">
    <source>
        <dbReference type="ARBA" id="ARBA00001947"/>
    </source>
</evidence>
<dbReference type="Pfam" id="PF00383">
    <property type="entry name" value="dCMP_cyt_deam_1"/>
    <property type="match status" value="1"/>
</dbReference>
<dbReference type="Gene3D" id="3.40.140.10">
    <property type="entry name" value="Cytidine Deaminase, domain 2"/>
    <property type="match status" value="1"/>
</dbReference>
<comment type="catalytic activity">
    <reaction evidence="10">
        <text>2'-deoxycytidine + H2O + H(+) = 2'-deoxyuridine + NH4(+)</text>
        <dbReference type="Rhea" id="RHEA:13433"/>
        <dbReference type="ChEBI" id="CHEBI:15377"/>
        <dbReference type="ChEBI" id="CHEBI:15378"/>
        <dbReference type="ChEBI" id="CHEBI:15698"/>
        <dbReference type="ChEBI" id="CHEBI:16450"/>
        <dbReference type="ChEBI" id="CHEBI:28938"/>
        <dbReference type="EC" id="3.5.4.5"/>
    </reaction>
</comment>
<dbReference type="InterPro" id="IPR016192">
    <property type="entry name" value="APOBEC/CMP_deaminase_Zn-bd"/>
</dbReference>
<evidence type="ECO:0000256" key="13">
    <source>
        <dbReference type="PIRSR" id="PIRSR606262-2"/>
    </source>
</evidence>
<evidence type="ECO:0000256" key="7">
    <source>
        <dbReference type="ARBA" id="ARBA00022801"/>
    </source>
</evidence>
<dbReference type="PROSITE" id="PS01229">
    <property type="entry name" value="COF_2"/>
    <property type="match status" value="1"/>
</dbReference>
<dbReference type="AlphaFoldDB" id="A0A2N6SGA8"/>
<evidence type="ECO:0000256" key="10">
    <source>
        <dbReference type="ARBA" id="ARBA00049252"/>
    </source>
</evidence>
<dbReference type="InterPro" id="IPR006262">
    <property type="entry name" value="Cyt_deam_tetra"/>
</dbReference>
<organism evidence="16 17">
    <name type="scientific">Gemella sanguinis</name>
    <dbReference type="NCBI Taxonomy" id="84135"/>
    <lineage>
        <taxon>Bacteria</taxon>
        <taxon>Bacillati</taxon>
        <taxon>Bacillota</taxon>
        <taxon>Bacilli</taxon>
        <taxon>Bacillales</taxon>
        <taxon>Gemellaceae</taxon>
        <taxon>Gemella</taxon>
    </lineage>
</organism>
<dbReference type="PROSITE" id="PS51747">
    <property type="entry name" value="CYT_DCMP_DEAMINASES_2"/>
    <property type="match status" value="1"/>
</dbReference>
<evidence type="ECO:0000259" key="15">
    <source>
        <dbReference type="PROSITE" id="PS51747"/>
    </source>
</evidence>
<feature type="binding site" evidence="14">
    <location>
        <position position="384"/>
    </location>
    <ligand>
        <name>Zn(2+)</name>
        <dbReference type="ChEBI" id="CHEBI:29105"/>
        <note>catalytic</note>
    </ligand>
</feature>
<keyword evidence="6 14" id="KW-0479">Metal-binding</keyword>
<feature type="active site" description="Proton donor" evidence="12">
    <location>
        <position position="349"/>
    </location>
</feature>